<dbReference type="PROSITE" id="PS51352">
    <property type="entry name" value="THIOREDOXIN_2"/>
    <property type="match status" value="1"/>
</dbReference>
<gene>
    <name evidence="2" type="ORF">H1011_03220</name>
</gene>
<dbReference type="CDD" id="cd02969">
    <property type="entry name" value="PRX_like1"/>
    <property type="match status" value="1"/>
</dbReference>
<dbReference type="Gene3D" id="3.40.30.10">
    <property type="entry name" value="Glutaredoxin"/>
    <property type="match status" value="1"/>
</dbReference>
<sequence>MTLIDTVQASYPIGSEAIDFNLPGIDNQDHNLASFKDKEVLIIVFTCNHCPFAQGYFPRLIKIQEDYKDKGVQLVGINPNDSENYPDDSFESMKPFAEEYEINFPYLRDESQETAKAYHAACTPDIFVFDKERKLRYRGKIDETTGAINEPGYTPEEGNEHYLRDALDAILEGTEIETPEIPVIGCSIKWKTE</sequence>
<protein>
    <submittedName>
        <fullName evidence="2">Thioredoxin family protein</fullName>
    </submittedName>
</protein>
<dbReference type="EMBL" id="DVAD01000015">
    <property type="protein sequence ID" value="HIJ99804.1"/>
    <property type="molecule type" value="Genomic_DNA"/>
</dbReference>
<evidence type="ECO:0000259" key="1">
    <source>
        <dbReference type="PROSITE" id="PS51352"/>
    </source>
</evidence>
<proteinExistence type="predicted"/>
<keyword evidence="3" id="KW-1185">Reference proteome</keyword>
<dbReference type="InterPro" id="IPR000866">
    <property type="entry name" value="AhpC/TSA"/>
</dbReference>
<dbReference type="Pfam" id="PF00578">
    <property type="entry name" value="AhpC-TSA"/>
    <property type="match status" value="1"/>
</dbReference>
<name>A0A832V494_9ARCH</name>
<feature type="domain" description="Thioredoxin" evidence="1">
    <location>
        <begin position="11"/>
        <end position="172"/>
    </location>
</feature>
<dbReference type="InterPro" id="IPR047262">
    <property type="entry name" value="PRX-like1"/>
</dbReference>
<dbReference type="InterPro" id="IPR036249">
    <property type="entry name" value="Thioredoxin-like_sf"/>
</dbReference>
<evidence type="ECO:0000313" key="2">
    <source>
        <dbReference type="EMBL" id="HIJ99804.1"/>
    </source>
</evidence>
<reference evidence="2 3" key="1">
    <citation type="journal article" name="Nat. Commun.">
        <title>Undinarchaeota illuminate DPANN phylogeny and the impact of gene transfer on archaeal evolution.</title>
        <authorList>
            <person name="Dombrowski N."/>
            <person name="Williams T.A."/>
            <person name="Sun J."/>
            <person name="Woodcroft B.J."/>
            <person name="Lee J.H."/>
            <person name="Minh B.Q."/>
            <person name="Rinke C."/>
            <person name="Spang A."/>
        </authorList>
    </citation>
    <scope>NUCLEOTIDE SEQUENCE [LARGE SCALE GENOMIC DNA]</scope>
    <source>
        <strain evidence="2">MAG_bin17</strain>
    </source>
</reference>
<organism evidence="2 3">
    <name type="scientific">Candidatus Undinarchaeum marinum</name>
    <dbReference type="NCBI Taxonomy" id="2756141"/>
    <lineage>
        <taxon>Archaea</taxon>
        <taxon>Candidatus Undinarchaeota</taxon>
        <taxon>Candidatus Undinarchaeia</taxon>
        <taxon>Candidatus Undinarchaeales</taxon>
        <taxon>Candidatus Undinarchaeaceae</taxon>
        <taxon>Candidatus Undinarchaeum</taxon>
    </lineage>
</organism>
<dbReference type="Proteomes" id="UP000604391">
    <property type="component" value="Unassembled WGS sequence"/>
</dbReference>
<evidence type="ECO:0000313" key="3">
    <source>
        <dbReference type="Proteomes" id="UP000604391"/>
    </source>
</evidence>
<comment type="caution">
    <text evidence="2">The sequence shown here is derived from an EMBL/GenBank/DDBJ whole genome shotgun (WGS) entry which is preliminary data.</text>
</comment>
<dbReference type="InterPro" id="IPR013766">
    <property type="entry name" value="Thioredoxin_domain"/>
</dbReference>
<dbReference type="AlphaFoldDB" id="A0A832V494"/>
<accession>A0A832V494</accession>
<dbReference type="SUPFAM" id="SSF52833">
    <property type="entry name" value="Thioredoxin-like"/>
    <property type="match status" value="1"/>
</dbReference>
<dbReference type="GO" id="GO:0016491">
    <property type="term" value="F:oxidoreductase activity"/>
    <property type="evidence" value="ECO:0007669"/>
    <property type="project" value="InterPro"/>
</dbReference>
<dbReference type="PANTHER" id="PTHR43640">
    <property type="entry name" value="OS07G0260300 PROTEIN"/>
    <property type="match status" value="1"/>
</dbReference>
<dbReference type="GO" id="GO:0016209">
    <property type="term" value="F:antioxidant activity"/>
    <property type="evidence" value="ECO:0007669"/>
    <property type="project" value="InterPro"/>
</dbReference>
<dbReference type="PANTHER" id="PTHR43640:SF1">
    <property type="entry name" value="THIOREDOXIN-DEPENDENT PEROXIREDOXIN"/>
    <property type="match status" value="1"/>
</dbReference>